<feature type="chain" id="PRO_5006154397" description="Phenoloxidase-activating factor 2" evidence="8">
    <location>
        <begin position="22"/>
        <end position="413"/>
    </location>
</feature>
<keyword evidence="8" id="KW-0732">Signal</keyword>
<dbReference type="Gene3D" id="2.40.10.10">
    <property type="entry name" value="Trypsin-like serine proteases"/>
    <property type="match status" value="2"/>
</dbReference>
<feature type="region of interest" description="Disordered" evidence="7">
    <location>
        <begin position="349"/>
        <end position="413"/>
    </location>
</feature>
<dbReference type="SUPFAM" id="SSF50494">
    <property type="entry name" value="Trypsin-like serine proteases"/>
    <property type="match status" value="1"/>
</dbReference>
<comment type="subcellular location">
    <subcellularLocation>
        <location evidence="1">Secreted</location>
    </subcellularLocation>
</comment>
<evidence type="ECO:0000256" key="8">
    <source>
        <dbReference type="SAM" id="SignalP"/>
    </source>
</evidence>
<comment type="similarity">
    <text evidence="4">Belongs to the peptidase S1 family. CLIP subfamily.</text>
</comment>
<dbReference type="GO" id="GO:0005576">
    <property type="term" value="C:extracellular region"/>
    <property type="evidence" value="ECO:0007669"/>
    <property type="project" value="UniProtKB-SubCell"/>
</dbReference>
<proteinExistence type="inferred from homology"/>
<evidence type="ECO:0000256" key="5">
    <source>
        <dbReference type="ARBA" id="ARBA00068096"/>
    </source>
</evidence>
<feature type="signal peptide" evidence="8">
    <location>
        <begin position="1"/>
        <end position="21"/>
    </location>
</feature>
<feature type="domain" description="Peptidase S1" evidence="9">
    <location>
        <begin position="103"/>
        <end position="347"/>
    </location>
</feature>
<dbReference type="STRING" id="7217.A0A0P8Y735"/>
<dbReference type="SMR" id="A0A0P8Y735"/>
<dbReference type="InterPro" id="IPR009003">
    <property type="entry name" value="Peptidase_S1_PA"/>
</dbReference>
<dbReference type="InterPro" id="IPR001314">
    <property type="entry name" value="Peptidase_S1A"/>
</dbReference>
<dbReference type="EMBL" id="CH902619">
    <property type="protein sequence ID" value="KPU77202.1"/>
    <property type="molecule type" value="Genomic_DNA"/>
</dbReference>
<name>A0A0P8Y735_DROAN</name>
<accession>A0A0P8Y735</accession>
<evidence type="ECO:0000313" key="11">
    <source>
        <dbReference type="Proteomes" id="UP000007801"/>
    </source>
</evidence>
<evidence type="ECO:0000259" key="9">
    <source>
        <dbReference type="PROSITE" id="PS50240"/>
    </source>
</evidence>
<evidence type="ECO:0000256" key="4">
    <source>
        <dbReference type="ARBA" id="ARBA00024195"/>
    </source>
</evidence>
<keyword evidence="3" id="KW-1015">Disulfide bond</keyword>
<dbReference type="CDD" id="cd00190">
    <property type="entry name" value="Tryp_SPc"/>
    <property type="match status" value="1"/>
</dbReference>
<dbReference type="AlphaFoldDB" id="A0A0P8Y735"/>
<sequence length="413" mass="45265">MARSNVVFMLCLVLALAVVQARRSKPCGNSSFKSCVARFRCNTGEVHKASGNLKGVFRMSNSTLECSSTQICCPNDKITNETKKTVAVPTKCGQRNPHGLTFYTESETFAQEGEFPWVVALMSLMNTYKGAGSLIADNMVLTGAYKVSGENQNSLKVRAGEWDMKTNSEQYANVDARIRRIVSHPNFEPENGNPEYNIAILLLDRPFSLTPHVYPICLPSPERSFDLARCITNGWGQEKFEVGINAHVMKKVEVPMVPGRICEQKISRAIGSPFSLHESLLCAGGEKGKDSCLGDGGGPLACPLLDDPSRFELAGIVNWGVDCGLENMPAVYTNVANMRPWIDEIMDDLATKKPPTPRPPRKRPIPIETTTNKIIFVAPPTPPPPENPTTEPTDEKDNGNGSSEEDDIVFDNS</sequence>
<gene>
    <name evidence="10" type="primary">Dana\GF27347</name>
    <name evidence="10" type="ORF">GF27347</name>
</gene>
<evidence type="ECO:0000256" key="7">
    <source>
        <dbReference type="SAM" id="MobiDB-lite"/>
    </source>
</evidence>
<evidence type="ECO:0000256" key="2">
    <source>
        <dbReference type="ARBA" id="ARBA00022525"/>
    </source>
</evidence>
<protein>
    <recommendedName>
        <fullName evidence="5">Phenoloxidase-activating factor 2</fullName>
    </recommendedName>
    <alternativeName>
        <fullName evidence="6">Prophenoloxidase-activating factor II</fullName>
    </alternativeName>
</protein>
<organism evidence="10 11">
    <name type="scientific">Drosophila ananassae</name>
    <name type="common">Fruit fly</name>
    <dbReference type="NCBI Taxonomy" id="7217"/>
    <lineage>
        <taxon>Eukaryota</taxon>
        <taxon>Metazoa</taxon>
        <taxon>Ecdysozoa</taxon>
        <taxon>Arthropoda</taxon>
        <taxon>Hexapoda</taxon>
        <taxon>Insecta</taxon>
        <taxon>Pterygota</taxon>
        <taxon>Neoptera</taxon>
        <taxon>Endopterygota</taxon>
        <taxon>Diptera</taxon>
        <taxon>Brachycera</taxon>
        <taxon>Muscomorpha</taxon>
        <taxon>Ephydroidea</taxon>
        <taxon>Drosophilidae</taxon>
        <taxon>Drosophila</taxon>
        <taxon>Sophophora</taxon>
    </lineage>
</organism>
<keyword evidence="11" id="KW-1185">Reference proteome</keyword>
<dbReference type="GO" id="GO:0004252">
    <property type="term" value="F:serine-type endopeptidase activity"/>
    <property type="evidence" value="ECO:0007669"/>
    <property type="project" value="InterPro"/>
</dbReference>
<evidence type="ECO:0000256" key="1">
    <source>
        <dbReference type="ARBA" id="ARBA00004613"/>
    </source>
</evidence>
<dbReference type="GO" id="GO:0006508">
    <property type="term" value="P:proteolysis"/>
    <property type="evidence" value="ECO:0007669"/>
    <property type="project" value="InterPro"/>
</dbReference>
<evidence type="ECO:0000256" key="6">
    <source>
        <dbReference type="ARBA" id="ARBA00076468"/>
    </source>
</evidence>
<dbReference type="SMART" id="SM00020">
    <property type="entry name" value="Tryp_SPc"/>
    <property type="match status" value="1"/>
</dbReference>
<dbReference type="PRINTS" id="PR00722">
    <property type="entry name" value="CHYMOTRYPSIN"/>
</dbReference>
<dbReference type="InterPro" id="IPR051487">
    <property type="entry name" value="Ser/Thr_Proteases_Immune/Dev"/>
</dbReference>
<dbReference type="OrthoDB" id="6261922at2759"/>
<dbReference type="InterPro" id="IPR001254">
    <property type="entry name" value="Trypsin_dom"/>
</dbReference>
<dbReference type="PANTHER" id="PTHR24256">
    <property type="entry name" value="TRYPTASE-RELATED"/>
    <property type="match status" value="1"/>
</dbReference>
<dbReference type="InterPro" id="IPR043504">
    <property type="entry name" value="Peptidase_S1_PA_chymotrypsin"/>
</dbReference>
<dbReference type="InParanoid" id="A0A0P8Y735"/>
<keyword evidence="2" id="KW-0964">Secreted</keyword>
<dbReference type="PROSITE" id="PS50240">
    <property type="entry name" value="TRYPSIN_DOM"/>
    <property type="match status" value="1"/>
</dbReference>
<dbReference type="Pfam" id="PF00089">
    <property type="entry name" value="Trypsin"/>
    <property type="match status" value="1"/>
</dbReference>
<evidence type="ECO:0000313" key="10">
    <source>
        <dbReference type="EMBL" id="KPU77202.1"/>
    </source>
</evidence>
<dbReference type="FunFam" id="2.40.10.10:FF:000038">
    <property type="entry name" value="Serine protease"/>
    <property type="match status" value="1"/>
</dbReference>
<dbReference type="Proteomes" id="UP000007801">
    <property type="component" value="Unassembled WGS sequence"/>
</dbReference>
<reference evidence="10 11" key="1">
    <citation type="journal article" date="2007" name="Nature">
        <title>Evolution of genes and genomes on the Drosophila phylogeny.</title>
        <authorList>
            <consortium name="Drosophila 12 Genomes Consortium"/>
            <person name="Clark A.G."/>
            <person name="Eisen M.B."/>
            <person name="Smith D.R."/>
            <person name="Bergman C.M."/>
            <person name="Oliver B."/>
            <person name="Markow T.A."/>
            <person name="Kaufman T.C."/>
            <person name="Kellis M."/>
            <person name="Gelbart W."/>
            <person name="Iyer V.N."/>
            <person name="Pollard D.A."/>
            <person name="Sackton T.B."/>
            <person name="Larracuente A.M."/>
            <person name="Singh N.D."/>
            <person name="Abad J.P."/>
            <person name="Abt D.N."/>
            <person name="Adryan B."/>
            <person name="Aguade M."/>
            <person name="Akashi H."/>
            <person name="Anderson W.W."/>
            <person name="Aquadro C.F."/>
            <person name="Ardell D.H."/>
            <person name="Arguello R."/>
            <person name="Artieri C.G."/>
            <person name="Barbash D.A."/>
            <person name="Barker D."/>
            <person name="Barsanti P."/>
            <person name="Batterham P."/>
            <person name="Batzoglou S."/>
            <person name="Begun D."/>
            <person name="Bhutkar A."/>
            <person name="Blanco E."/>
            <person name="Bosak S.A."/>
            <person name="Bradley R.K."/>
            <person name="Brand A.D."/>
            <person name="Brent M.R."/>
            <person name="Brooks A.N."/>
            <person name="Brown R.H."/>
            <person name="Butlin R.K."/>
            <person name="Caggese C."/>
            <person name="Calvi B.R."/>
            <person name="Bernardo de Carvalho A."/>
            <person name="Caspi A."/>
            <person name="Castrezana S."/>
            <person name="Celniker S.E."/>
            <person name="Chang J.L."/>
            <person name="Chapple C."/>
            <person name="Chatterji S."/>
            <person name="Chinwalla A."/>
            <person name="Civetta A."/>
            <person name="Clifton S.W."/>
            <person name="Comeron J.M."/>
            <person name="Costello J.C."/>
            <person name="Coyne J.A."/>
            <person name="Daub J."/>
            <person name="David R.G."/>
            <person name="Delcher A.L."/>
            <person name="Delehaunty K."/>
            <person name="Do C.B."/>
            <person name="Ebling H."/>
            <person name="Edwards K."/>
            <person name="Eickbush T."/>
            <person name="Evans J.D."/>
            <person name="Filipski A."/>
            <person name="Findeiss S."/>
            <person name="Freyhult E."/>
            <person name="Fulton L."/>
            <person name="Fulton R."/>
            <person name="Garcia A.C."/>
            <person name="Gardiner A."/>
            <person name="Garfield D.A."/>
            <person name="Garvin B.E."/>
            <person name="Gibson G."/>
            <person name="Gilbert D."/>
            <person name="Gnerre S."/>
            <person name="Godfrey J."/>
            <person name="Good R."/>
            <person name="Gotea V."/>
            <person name="Gravely B."/>
            <person name="Greenberg A.J."/>
            <person name="Griffiths-Jones S."/>
            <person name="Gross S."/>
            <person name="Guigo R."/>
            <person name="Gustafson E.A."/>
            <person name="Haerty W."/>
            <person name="Hahn M.W."/>
            <person name="Halligan D.L."/>
            <person name="Halpern A.L."/>
            <person name="Halter G.M."/>
            <person name="Han M.V."/>
            <person name="Heger A."/>
            <person name="Hillier L."/>
            <person name="Hinrichs A.S."/>
            <person name="Holmes I."/>
            <person name="Hoskins R.A."/>
            <person name="Hubisz M.J."/>
            <person name="Hultmark D."/>
            <person name="Huntley M.A."/>
            <person name="Jaffe D.B."/>
            <person name="Jagadeeshan S."/>
            <person name="Jeck W.R."/>
            <person name="Johnson J."/>
            <person name="Jones C.D."/>
            <person name="Jordan W.C."/>
            <person name="Karpen G.H."/>
            <person name="Kataoka E."/>
            <person name="Keightley P.D."/>
            <person name="Kheradpour P."/>
            <person name="Kirkness E.F."/>
            <person name="Koerich L.B."/>
            <person name="Kristiansen K."/>
            <person name="Kudrna D."/>
            <person name="Kulathinal R.J."/>
            <person name="Kumar S."/>
            <person name="Kwok R."/>
            <person name="Lander E."/>
            <person name="Langley C.H."/>
            <person name="Lapoint R."/>
            <person name="Lazzaro B.P."/>
            <person name="Lee S.J."/>
            <person name="Levesque L."/>
            <person name="Li R."/>
            <person name="Lin C.F."/>
            <person name="Lin M.F."/>
            <person name="Lindblad-Toh K."/>
            <person name="Llopart A."/>
            <person name="Long M."/>
            <person name="Low L."/>
            <person name="Lozovsky E."/>
            <person name="Lu J."/>
            <person name="Luo M."/>
            <person name="Machado C.A."/>
            <person name="Makalowski W."/>
            <person name="Marzo M."/>
            <person name="Matsuda M."/>
            <person name="Matzkin L."/>
            <person name="McAllister B."/>
            <person name="McBride C.S."/>
            <person name="McKernan B."/>
            <person name="McKernan K."/>
            <person name="Mendez-Lago M."/>
            <person name="Minx P."/>
            <person name="Mollenhauer M.U."/>
            <person name="Montooth K."/>
            <person name="Mount S.M."/>
            <person name="Mu X."/>
            <person name="Myers E."/>
            <person name="Negre B."/>
            <person name="Newfeld S."/>
            <person name="Nielsen R."/>
            <person name="Noor M.A."/>
            <person name="O'Grady P."/>
            <person name="Pachter L."/>
            <person name="Papaceit M."/>
            <person name="Parisi M.J."/>
            <person name="Parisi M."/>
            <person name="Parts L."/>
            <person name="Pedersen J.S."/>
            <person name="Pesole G."/>
            <person name="Phillippy A.M."/>
            <person name="Ponting C.P."/>
            <person name="Pop M."/>
            <person name="Porcelli D."/>
            <person name="Powell J.R."/>
            <person name="Prohaska S."/>
            <person name="Pruitt K."/>
            <person name="Puig M."/>
            <person name="Quesneville H."/>
            <person name="Ram K.R."/>
            <person name="Rand D."/>
            <person name="Rasmussen M.D."/>
            <person name="Reed L.K."/>
            <person name="Reenan R."/>
            <person name="Reily A."/>
            <person name="Remington K.A."/>
            <person name="Rieger T.T."/>
            <person name="Ritchie M.G."/>
            <person name="Robin C."/>
            <person name="Rogers Y.H."/>
            <person name="Rohde C."/>
            <person name="Rozas J."/>
            <person name="Rubenfield M.J."/>
            <person name="Ruiz A."/>
            <person name="Russo S."/>
            <person name="Salzberg S.L."/>
            <person name="Sanchez-Gracia A."/>
            <person name="Saranga D.J."/>
            <person name="Sato H."/>
            <person name="Schaeffer S.W."/>
            <person name="Schatz M.C."/>
            <person name="Schlenke T."/>
            <person name="Schwartz R."/>
            <person name="Segarra C."/>
            <person name="Singh R.S."/>
            <person name="Sirot L."/>
            <person name="Sirota M."/>
            <person name="Sisneros N.B."/>
            <person name="Smith C.D."/>
            <person name="Smith T.F."/>
            <person name="Spieth J."/>
            <person name="Stage D.E."/>
            <person name="Stark A."/>
            <person name="Stephan W."/>
            <person name="Strausberg R.L."/>
            <person name="Strempel S."/>
            <person name="Sturgill D."/>
            <person name="Sutton G."/>
            <person name="Sutton G.G."/>
            <person name="Tao W."/>
            <person name="Teichmann S."/>
            <person name="Tobari Y.N."/>
            <person name="Tomimura Y."/>
            <person name="Tsolas J.M."/>
            <person name="Valente V.L."/>
            <person name="Venter E."/>
            <person name="Venter J.C."/>
            <person name="Vicario S."/>
            <person name="Vieira F.G."/>
            <person name="Vilella A.J."/>
            <person name="Villasante A."/>
            <person name="Walenz B."/>
            <person name="Wang J."/>
            <person name="Wasserman M."/>
            <person name="Watts T."/>
            <person name="Wilson D."/>
            <person name="Wilson R.K."/>
            <person name="Wing R.A."/>
            <person name="Wolfner M.F."/>
            <person name="Wong A."/>
            <person name="Wong G.K."/>
            <person name="Wu C.I."/>
            <person name="Wu G."/>
            <person name="Yamamoto D."/>
            <person name="Yang H.P."/>
            <person name="Yang S.P."/>
            <person name="Yorke J.A."/>
            <person name="Yoshida K."/>
            <person name="Zdobnov E."/>
            <person name="Zhang P."/>
            <person name="Zhang Y."/>
            <person name="Zimin A.V."/>
            <person name="Baldwin J."/>
            <person name="Abdouelleil A."/>
            <person name="Abdulkadir J."/>
            <person name="Abebe A."/>
            <person name="Abera B."/>
            <person name="Abreu J."/>
            <person name="Acer S.C."/>
            <person name="Aftuck L."/>
            <person name="Alexander A."/>
            <person name="An P."/>
            <person name="Anderson E."/>
            <person name="Anderson S."/>
            <person name="Arachi H."/>
            <person name="Azer M."/>
            <person name="Bachantsang P."/>
            <person name="Barry A."/>
            <person name="Bayul T."/>
            <person name="Berlin A."/>
            <person name="Bessette D."/>
            <person name="Bloom T."/>
            <person name="Blye J."/>
            <person name="Boguslavskiy L."/>
            <person name="Bonnet C."/>
            <person name="Boukhgalter B."/>
            <person name="Bourzgui I."/>
            <person name="Brown A."/>
            <person name="Cahill P."/>
            <person name="Channer S."/>
            <person name="Cheshatsang Y."/>
            <person name="Chuda L."/>
            <person name="Citroen M."/>
            <person name="Collymore A."/>
            <person name="Cooke P."/>
            <person name="Costello M."/>
            <person name="D'Aco K."/>
            <person name="Daza R."/>
            <person name="De Haan G."/>
            <person name="DeGray S."/>
            <person name="DeMaso C."/>
            <person name="Dhargay N."/>
            <person name="Dooley K."/>
            <person name="Dooley E."/>
            <person name="Doricent M."/>
            <person name="Dorje P."/>
            <person name="Dorjee K."/>
            <person name="Dupes A."/>
            <person name="Elong R."/>
            <person name="Falk J."/>
            <person name="Farina A."/>
            <person name="Faro S."/>
            <person name="Ferguson D."/>
            <person name="Fisher S."/>
            <person name="Foley C.D."/>
            <person name="Franke A."/>
            <person name="Friedrich D."/>
            <person name="Gadbois L."/>
            <person name="Gearin G."/>
            <person name="Gearin C.R."/>
            <person name="Giannoukos G."/>
            <person name="Goode T."/>
            <person name="Graham J."/>
            <person name="Grandbois E."/>
            <person name="Grewal S."/>
            <person name="Gyaltsen K."/>
            <person name="Hafez N."/>
            <person name="Hagos B."/>
            <person name="Hall J."/>
            <person name="Henson C."/>
            <person name="Hollinger A."/>
            <person name="Honan T."/>
            <person name="Huard M.D."/>
            <person name="Hughes L."/>
            <person name="Hurhula B."/>
            <person name="Husby M.E."/>
            <person name="Kamat A."/>
            <person name="Kanga B."/>
            <person name="Kashin S."/>
            <person name="Khazanovich D."/>
            <person name="Kisner P."/>
            <person name="Lance K."/>
            <person name="Lara M."/>
            <person name="Lee W."/>
            <person name="Lennon N."/>
            <person name="Letendre F."/>
            <person name="LeVine R."/>
            <person name="Lipovsky A."/>
            <person name="Liu X."/>
            <person name="Liu J."/>
            <person name="Liu S."/>
            <person name="Lokyitsang T."/>
            <person name="Lokyitsang Y."/>
            <person name="Lubonja R."/>
            <person name="Lui A."/>
            <person name="MacDonald P."/>
            <person name="Magnisalis V."/>
            <person name="Maru K."/>
            <person name="Matthews C."/>
            <person name="McCusker W."/>
            <person name="McDonough S."/>
            <person name="Mehta T."/>
            <person name="Meldrim J."/>
            <person name="Meneus L."/>
            <person name="Mihai O."/>
            <person name="Mihalev A."/>
            <person name="Mihova T."/>
            <person name="Mittelman R."/>
            <person name="Mlenga V."/>
            <person name="Montmayeur A."/>
            <person name="Mulrain L."/>
            <person name="Navidi A."/>
            <person name="Naylor J."/>
            <person name="Negash T."/>
            <person name="Nguyen T."/>
            <person name="Nguyen N."/>
            <person name="Nicol R."/>
            <person name="Norbu C."/>
            <person name="Norbu N."/>
            <person name="Novod N."/>
            <person name="O'Neill B."/>
            <person name="Osman S."/>
            <person name="Markiewicz E."/>
            <person name="Oyono O.L."/>
            <person name="Patti C."/>
            <person name="Phunkhang P."/>
            <person name="Pierre F."/>
            <person name="Priest M."/>
            <person name="Raghuraman S."/>
            <person name="Rege F."/>
            <person name="Reyes R."/>
            <person name="Rise C."/>
            <person name="Rogov P."/>
            <person name="Ross K."/>
            <person name="Ryan E."/>
            <person name="Settipalli S."/>
            <person name="Shea T."/>
            <person name="Sherpa N."/>
            <person name="Shi L."/>
            <person name="Shih D."/>
            <person name="Sparrow T."/>
            <person name="Spaulding J."/>
            <person name="Stalker J."/>
            <person name="Stange-Thomann N."/>
            <person name="Stavropoulos S."/>
            <person name="Stone C."/>
            <person name="Strader C."/>
            <person name="Tesfaye S."/>
            <person name="Thomson T."/>
            <person name="Thoulutsang Y."/>
            <person name="Thoulutsang D."/>
            <person name="Topham K."/>
            <person name="Topping I."/>
            <person name="Tsamla T."/>
            <person name="Vassiliev H."/>
            <person name="Vo A."/>
            <person name="Wangchuk T."/>
            <person name="Wangdi T."/>
            <person name="Weiand M."/>
            <person name="Wilkinson J."/>
            <person name="Wilson A."/>
            <person name="Yadav S."/>
            <person name="Young G."/>
            <person name="Yu Q."/>
            <person name="Zembek L."/>
            <person name="Zhong D."/>
            <person name="Zimmer A."/>
            <person name="Zwirko Z."/>
            <person name="Jaffe D.B."/>
            <person name="Alvarez P."/>
            <person name="Brockman W."/>
            <person name="Butler J."/>
            <person name="Chin C."/>
            <person name="Gnerre S."/>
            <person name="Grabherr M."/>
            <person name="Kleber M."/>
            <person name="Mauceli E."/>
            <person name="MacCallum I."/>
        </authorList>
    </citation>
    <scope>NUCLEOTIDE SEQUENCE [LARGE SCALE GENOMIC DNA]</scope>
    <source>
        <strain evidence="11">Tucson 14024-0371.13</strain>
    </source>
</reference>
<evidence type="ECO:0000256" key="3">
    <source>
        <dbReference type="ARBA" id="ARBA00023157"/>
    </source>
</evidence>
<feature type="compositionally biased region" description="Acidic residues" evidence="7">
    <location>
        <begin position="403"/>
        <end position="413"/>
    </location>
</feature>